<evidence type="ECO:0000256" key="1">
    <source>
        <dbReference type="SAM" id="Phobius"/>
    </source>
</evidence>
<protein>
    <submittedName>
        <fullName evidence="3">PepSY domain-containing protein</fullName>
    </submittedName>
</protein>
<dbReference type="Proteomes" id="UP001529275">
    <property type="component" value="Unassembled WGS sequence"/>
</dbReference>
<accession>A0ABT7UG10</accession>
<name>A0ABT7UG10_9FIRM</name>
<keyword evidence="1" id="KW-0472">Membrane</keyword>
<reference evidence="4" key="1">
    <citation type="submission" date="2023-06" db="EMBL/GenBank/DDBJ databases">
        <title>Identification and characterization of horizontal gene transfer across gut microbiota members of farm animals based on homology search.</title>
        <authorList>
            <person name="Zeman M."/>
            <person name="Kubasova T."/>
            <person name="Jahodarova E."/>
            <person name="Nykrynova M."/>
            <person name="Rychlik I."/>
        </authorList>
    </citation>
    <scope>NUCLEOTIDE SEQUENCE [LARGE SCALE GENOMIC DNA]</scope>
    <source>
        <strain evidence="4">ET341</strain>
    </source>
</reference>
<proteinExistence type="predicted"/>
<evidence type="ECO:0000313" key="3">
    <source>
        <dbReference type="EMBL" id="MDM8195080.1"/>
    </source>
</evidence>
<evidence type="ECO:0000313" key="4">
    <source>
        <dbReference type="Proteomes" id="UP001529275"/>
    </source>
</evidence>
<feature type="transmembrane region" description="Helical" evidence="1">
    <location>
        <begin position="52"/>
        <end position="69"/>
    </location>
</feature>
<sequence>MNNRKIKKMIRQEFQSVHTPSRKNELLQDIQYISQVRPEDEVHKRKIHIHKSLSLAVVMCMIVIGFLFWPSQEAYSVAFEVNPSIELEVNNERRVEEVICHNEDAVLVLEEMDLENTDLDVAVNAIIGSMFKYGYISEAKNSVLVSVQGQDKEIREELKEQVASDVKDILSGYSLNASVVSQDYSFSKERQELAKKYGISVGKVTLIKKLIGVSPDYEFSDLVDLSINDLNTLIHYKNIQFKTITIDGVESHSGYLRDEEVRTKVLEHAQVTLNDLKSYEDELDVKSNQLVYNVNFTDSYASYSYQVNAISGEIVSFDVKM</sequence>
<evidence type="ECO:0000259" key="2">
    <source>
        <dbReference type="Pfam" id="PF23750"/>
    </source>
</evidence>
<keyword evidence="4" id="KW-1185">Reference proteome</keyword>
<keyword evidence="1" id="KW-0812">Transmembrane</keyword>
<keyword evidence="1" id="KW-1133">Transmembrane helix</keyword>
<comment type="caution">
    <text evidence="3">The sequence shown here is derived from an EMBL/GenBank/DDBJ whole genome shotgun (WGS) entry which is preliminary data.</text>
</comment>
<organism evidence="3 4">
    <name type="scientific">Massilimicrobiota timonensis</name>
    <dbReference type="NCBI Taxonomy" id="1776392"/>
    <lineage>
        <taxon>Bacteria</taxon>
        <taxon>Bacillati</taxon>
        <taxon>Bacillota</taxon>
        <taxon>Erysipelotrichia</taxon>
        <taxon>Erysipelotrichales</taxon>
        <taxon>Erysipelotrichaceae</taxon>
        <taxon>Massilimicrobiota</taxon>
    </lineage>
</organism>
<feature type="domain" description="Anti-sigma factor RsgI-like middle" evidence="2">
    <location>
        <begin position="76"/>
        <end position="209"/>
    </location>
</feature>
<gene>
    <name evidence="3" type="ORF">QUV98_01980</name>
</gene>
<dbReference type="Pfam" id="PF23750">
    <property type="entry name" value="RsgI_M"/>
    <property type="match status" value="1"/>
</dbReference>
<dbReference type="EMBL" id="JAUDCK010000004">
    <property type="protein sequence ID" value="MDM8195080.1"/>
    <property type="molecule type" value="Genomic_DNA"/>
</dbReference>
<dbReference type="RefSeq" id="WP_087936593.1">
    <property type="nucleotide sequence ID" value="NZ_JACJKO010000005.1"/>
</dbReference>
<dbReference type="Gene3D" id="3.10.450.40">
    <property type="match status" value="1"/>
</dbReference>
<dbReference type="InterPro" id="IPR055431">
    <property type="entry name" value="RsgI_M"/>
</dbReference>